<name>A0A4U5NIZ6_STECR</name>
<evidence type="ECO:0000313" key="3">
    <source>
        <dbReference type="Proteomes" id="UP000298663"/>
    </source>
</evidence>
<dbReference type="AlphaFoldDB" id="A0A4U5NIZ6"/>
<keyword evidence="1" id="KW-1133">Transmembrane helix</keyword>
<feature type="transmembrane region" description="Helical" evidence="1">
    <location>
        <begin position="120"/>
        <end position="145"/>
    </location>
</feature>
<feature type="transmembrane region" description="Helical" evidence="1">
    <location>
        <begin position="6"/>
        <end position="30"/>
    </location>
</feature>
<protein>
    <submittedName>
        <fullName evidence="2">Uncharacterized protein</fullName>
    </submittedName>
</protein>
<feature type="transmembrane region" description="Helical" evidence="1">
    <location>
        <begin position="42"/>
        <end position="70"/>
    </location>
</feature>
<keyword evidence="3" id="KW-1185">Reference proteome</keyword>
<keyword evidence="1" id="KW-0812">Transmembrane</keyword>
<evidence type="ECO:0000256" key="1">
    <source>
        <dbReference type="SAM" id="Phobius"/>
    </source>
</evidence>
<dbReference type="Proteomes" id="UP000298663">
    <property type="component" value="Unassembled WGS sequence"/>
</dbReference>
<feature type="transmembrane region" description="Helical" evidence="1">
    <location>
        <begin position="151"/>
        <end position="172"/>
    </location>
</feature>
<sequence length="174" mass="19771">MSSFSYVLISAPLELLSSTTCLLFAARIFWVIVSSRTYQKMGVYQIMAVIALLECSQSIATFVGILMVFLKRSDDVVSSVAGTTLISAWIGLVYLRFMLGLNRFINLTEPKKWMFLTSSIFLKLSILIPVAIFFTVLSIQLIYIFWFDKPIFVFLIDTGIFVYTSNSGLIYFEK</sequence>
<proteinExistence type="predicted"/>
<gene>
    <name evidence="2" type="ORF">L596_016471</name>
</gene>
<comment type="caution">
    <text evidence="2">The sequence shown here is derived from an EMBL/GenBank/DDBJ whole genome shotgun (WGS) entry which is preliminary data.</text>
</comment>
<dbReference type="EMBL" id="AZBU02000004">
    <property type="protein sequence ID" value="TKR82792.1"/>
    <property type="molecule type" value="Genomic_DNA"/>
</dbReference>
<reference evidence="2 3" key="1">
    <citation type="journal article" date="2015" name="Genome Biol.">
        <title>Comparative genomics of Steinernema reveals deeply conserved gene regulatory networks.</title>
        <authorList>
            <person name="Dillman A.R."/>
            <person name="Macchietto M."/>
            <person name="Porter C.F."/>
            <person name="Rogers A."/>
            <person name="Williams B."/>
            <person name="Antoshechkin I."/>
            <person name="Lee M.M."/>
            <person name="Goodwin Z."/>
            <person name="Lu X."/>
            <person name="Lewis E.E."/>
            <person name="Goodrich-Blair H."/>
            <person name="Stock S.P."/>
            <person name="Adams B.J."/>
            <person name="Sternberg P.W."/>
            <person name="Mortazavi A."/>
        </authorList>
    </citation>
    <scope>NUCLEOTIDE SEQUENCE [LARGE SCALE GENOMIC DNA]</scope>
    <source>
        <strain evidence="2 3">ALL</strain>
    </source>
</reference>
<evidence type="ECO:0000313" key="2">
    <source>
        <dbReference type="EMBL" id="TKR82792.1"/>
    </source>
</evidence>
<accession>A0A4U5NIZ6</accession>
<keyword evidence="1" id="KW-0472">Membrane</keyword>
<feature type="transmembrane region" description="Helical" evidence="1">
    <location>
        <begin position="76"/>
        <end position="99"/>
    </location>
</feature>
<reference evidence="2 3" key="2">
    <citation type="journal article" date="2019" name="G3 (Bethesda)">
        <title>Hybrid Assembly of the Genome of the Entomopathogenic Nematode Steinernema carpocapsae Identifies the X-Chromosome.</title>
        <authorList>
            <person name="Serra L."/>
            <person name="Macchietto M."/>
            <person name="Macias-Munoz A."/>
            <person name="McGill C.J."/>
            <person name="Rodriguez I.M."/>
            <person name="Rodriguez B."/>
            <person name="Murad R."/>
            <person name="Mortazavi A."/>
        </authorList>
    </citation>
    <scope>NUCLEOTIDE SEQUENCE [LARGE SCALE GENOMIC DNA]</scope>
    <source>
        <strain evidence="2 3">ALL</strain>
    </source>
</reference>
<organism evidence="2 3">
    <name type="scientific">Steinernema carpocapsae</name>
    <name type="common">Entomopathogenic nematode</name>
    <dbReference type="NCBI Taxonomy" id="34508"/>
    <lineage>
        <taxon>Eukaryota</taxon>
        <taxon>Metazoa</taxon>
        <taxon>Ecdysozoa</taxon>
        <taxon>Nematoda</taxon>
        <taxon>Chromadorea</taxon>
        <taxon>Rhabditida</taxon>
        <taxon>Tylenchina</taxon>
        <taxon>Panagrolaimomorpha</taxon>
        <taxon>Strongyloidoidea</taxon>
        <taxon>Steinernematidae</taxon>
        <taxon>Steinernema</taxon>
    </lineage>
</organism>